<proteinExistence type="predicted"/>
<reference evidence="2 3" key="1">
    <citation type="submission" date="2015-02" db="EMBL/GenBank/DDBJ databases">
        <title>Genome Sequencing of Rickettsiales.</title>
        <authorList>
            <person name="Daugherty S.C."/>
            <person name="Su Q."/>
            <person name="Abolude K."/>
            <person name="Beier-Sexton M."/>
            <person name="Carlyon J.A."/>
            <person name="Carter R."/>
            <person name="Day N.P."/>
            <person name="Dumler S.J."/>
            <person name="Dyachenko V."/>
            <person name="Godinez A."/>
            <person name="Kurtti T.J."/>
            <person name="Lichay M."/>
            <person name="Mullins K.E."/>
            <person name="Ott S."/>
            <person name="Pappas-Brown V."/>
            <person name="Paris D.H."/>
            <person name="Patel P."/>
            <person name="Richards A.L."/>
            <person name="Sadzewicz L."/>
            <person name="Sears K."/>
            <person name="Seidman D."/>
            <person name="Sengamalay N."/>
            <person name="Stenos J."/>
            <person name="Tallon L.J."/>
            <person name="Vincent G."/>
            <person name="Fraser C.M."/>
            <person name="Munderloh U."/>
            <person name="Dunning-Hotopp J.C."/>
        </authorList>
    </citation>
    <scope>NUCLEOTIDE SEQUENCE [LARGE SCALE GENOMIC DNA]</scope>
    <source>
        <strain evidence="2 3">RAC413</strain>
    </source>
</reference>
<keyword evidence="3" id="KW-1185">Reference proteome</keyword>
<dbReference type="RefSeq" id="WP_045808835.1">
    <property type="nucleotide sequence ID" value="NZ_LANX01000001.1"/>
</dbReference>
<organism evidence="2 3">
    <name type="scientific">Candidatus Neoehrlichia procyonis str. RAC413</name>
    <dbReference type="NCBI Taxonomy" id="1359163"/>
    <lineage>
        <taxon>Bacteria</taxon>
        <taxon>Pseudomonadati</taxon>
        <taxon>Pseudomonadota</taxon>
        <taxon>Alphaproteobacteria</taxon>
        <taxon>Rickettsiales</taxon>
        <taxon>Anaplasmataceae</taxon>
        <taxon>Candidatus Neoehrlichia</taxon>
    </lineage>
</organism>
<comment type="caution">
    <text evidence="2">The sequence shown here is derived from an EMBL/GenBank/DDBJ whole genome shotgun (WGS) entry which is preliminary data.</text>
</comment>
<accession>A0A0F3NQ33</accession>
<keyword evidence="1" id="KW-0812">Transmembrane</keyword>
<feature type="transmembrane region" description="Helical" evidence="1">
    <location>
        <begin position="6"/>
        <end position="26"/>
    </location>
</feature>
<dbReference type="OrthoDB" id="7163160at2"/>
<protein>
    <submittedName>
        <fullName evidence="2">Uncharacterized protein</fullName>
    </submittedName>
</protein>
<name>A0A0F3NQ33_9RICK</name>
<dbReference type="AlphaFoldDB" id="A0A0F3NQ33"/>
<keyword evidence="1" id="KW-1133">Transmembrane helix</keyword>
<gene>
    <name evidence="2" type="ORF">NLO413_0398</name>
</gene>
<evidence type="ECO:0000313" key="3">
    <source>
        <dbReference type="Proteomes" id="UP000033562"/>
    </source>
</evidence>
<dbReference type="EMBL" id="LANX01000001">
    <property type="protein sequence ID" value="KJV69024.1"/>
    <property type="molecule type" value="Genomic_DNA"/>
</dbReference>
<keyword evidence="1" id="KW-0472">Membrane</keyword>
<sequence length="137" mass="16481">MSFKIVVYLSIVIGFFGAFILLFRLYKDHVHQYVINIFYDNDENLTNEEKYKDYLNNKKKEIVRDQISFKNVTEVYHQNNIKVVEVIEPIGKWTKFIMSEKLQRLVGIKFNKKPNGFWQMLIRMQGFTQGKYKGRSR</sequence>
<evidence type="ECO:0000313" key="2">
    <source>
        <dbReference type="EMBL" id="KJV69024.1"/>
    </source>
</evidence>
<dbReference type="Proteomes" id="UP000033562">
    <property type="component" value="Unassembled WGS sequence"/>
</dbReference>
<evidence type="ECO:0000256" key="1">
    <source>
        <dbReference type="SAM" id="Phobius"/>
    </source>
</evidence>